<protein>
    <submittedName>
        <fullName evidence="1">Uncharacterized protein</fullName>
    </submittedName>
</protein>
<name>A0A8J8NII1_HALGN</name>
<organism evidence="1 2">
    <name type="scientific">Halteria grandinella</name>
    <dbReference type="NCBI Taxonomy" id="5974"/>
    <lineage>
        <taxon>Eukaryota</taxon>
        <taxon>Sar</taxon>
        <taxon>Alveolata</taxon>
        <taxon>Ciliophora</taxon>
        <taxon>Intramacronucleata</taxon>
        <taxon>Spirotrichea</taxon>
        <taxon>Stichotrichia</taxon>
        <taxon>Sporadotrichida</taxon>
        <taxon>Halteriidae</taxon>
        <taxon>Halteria</taxon>
    </lineage>
</organism>
<evidence type="ECO:0000313" key="1">
    <source>
        <dbReference type="EMBL" id="TNV75294.1"/>
    </source>
</evidence>
<accession>A0A8J8NII1</accession>
<dbReference type="AlphaFoldDB" id="A0A8J8NII1"/>
<reference evidence="1" key="1">
    <citation type="submission" date="2019-06" db="EMBL/GenBank/DDBJ databases">
        <authorList>
            <person name="Zheng W."/>
        </authorList>
    </citation>
    <scope>NUCLEOTIDE SEQUENCE</scope>
    <source>
        <strain evidence="1">QDHG01</strain>
    </source>
</reference>
<dbReference type="EMBL" id="RRYP01015910">
    <property type="protein sequence ID" value="TNV75294.1"/>
    <property type="molecule type" value="Genomic_DNA"/>
</dbReference>
<sequence>MVEQNQPQEKEIETYAAFFDLLEGIKLIGTIQERTKTVGKLLDLIDSGYYHVVITGINWASLHFHQKDRKFEKDGVIYWFARQTVIGQAPSSFKDDMLNLVEIGETERELVEKREIIRQFKNYTFNFMIYNSSSTAIYYTYSNDQNLVEQRDQNTYAFWTFSLYR</sequence>
<dbReference type="Proteomes" id="UP000785679">
    <property type="component" value="Unassembled WGS sequence"/>
</dbReference>
<gene>
    <name evidence="1" type="ORF">FGO68_gene780</name>
</gene>
<proteinExistence type="predicted"/>
<comment type="caution">
    <text evidence="1">The sequence shown here is derived from an EMBL/GenBank/DDBJ whole genome shotgun (WGS) entry which is preliminary data.</text>
</comment>
<evidence type="ECO:0000313" key="2">
    <source>
        <dbReference type="Proteomes" id="UP000785679"/>
    </source>
</evidence>
<keyword evidence="2" id="KW-1185">Reference proteome</keyword>